<sequence>LINLKNRCKSISRAKVSNLVLGQKDKPFCNTCKSDSESTLFEMLITSEVPSSVSLRPLCVSAVVWLLRLYPLLCRVPRAPRRLRERCPPLKKRIPTNP</sequence>
<accession>A0A974D2D6</accession>
<feature type="non-terminal residue" evidence="1">
    <location>
        <position position="1"/>
    </location>
</feature>
<reference evidence="2" key="1">
    <citation type="journal article" date="2016" name="Nature">
        <title>Genome evolution in the allotetraploid frog Xenopus laevis.</title>
        <authorList>
            <person name="Session A.M."/>
            <person name="Uno Y."/>
            <person name="Kwon T."/>
            <person name="Chapman J.A."/>
            <person name="Toyoda A."/>
            <person name="Takahashi S."/>
            <person name="Fukui A."/>
            <person name="Hikosaka A."/>
            <person name="Suzuki A."/>
            <person name="Kondo M."/>
            <person name="van Heeringen S.J."/>
            <person name="Quigley I."/>
            <person name="Heinz S."/>
            <person name="Ogino H."/>
            <person name="Ochi H."/>
            <person name="Hellsten U."/>
            <person name="Lyons J.B."/>
            <person name="Simakov O."/>
            <person name="Putnam N."/>
            <person name="Stites J."/>
            <person name="Kuroki Y."/>
            <person name="Tanaka T."/>
            <person name="Michiue T."/>
            <person name="Watanabe M."/>
            <person name="Bogdanovic O."/>
            <person name="Lister R."/>
            <person name="Georgiou G."/>
            <person name="Paranjpe S.S."/>
            <person name="van Kruijsbergen I."/>
            <person name="Shu S."/>
            <person name="Carlson J."/>
            <person name="Kinoshita T."/>
            <person name="Ohta Y."/>
            <person name="Mawaribuchi S."/>
            <person name="Jenkins J."/>
            <person name="Grimwood J."/>
            <person name="Schmutz J."/>
            <person name="Mitros T."/>
            <person name="Mozaffari S.V."/>
            <person name="Suzuki Y."/>
            <person name="Haramoto Y."/>
            <person name="Yamamoto T.S."/>
            <person name="Takagi C."/>
            <person name="Heald R."/>
            <person name="Miller K."/>
            <person name="Haudenschild C."/>
            <person name="Kitzman J."/>
            <person name="Nakayama T."/>
            <person name="Izutsu Y."/>
            <person name="Robert J."/>
            <person name="Fortriede J."/>
            <person name="Burns K."/>
            <person name="Lotay V."/>
            <person name="Karimi K."/>
            <person name="Yasuoka Y."/>
            <person name="Dichmann D.S."/>
            <person name="Flajnik M.F."/>
            <person name="Houston D.W."/>
            <person name="Shendure J."/>
            <person name="DuPasquier L."/>
            <person name="Vize P.D."/>
            <person name="Zorn A.M."/>
            <person name="Ito M."/>
            <person name="Marcotte E.M."/>
            <person name="Wallingford J.B."/>
            <person name="Ito Y."/>
            <person name="Asashima M."/>
            <person name="Ueno N."/>
            <person name="Matsuda Y."/>
            <person name="Veenstra G.J."/>
            <person name="Fujiyama A."/>
            <person name="Harland R.M."/>
            <person name="Taira M."/>
            <person name="Rokhsar D.S."/>
        </authorList>
    </citation>
    <scope>NUCLEOTIDE SEQUENCE [LARGE SCALE GENOMIC DNA]</scope>
    <source>
        <strain evidence="2">J</strain>
    </source>
</reference>
<proteinExistence type="predicted"/>
<protein>
    <submittedName>
        <fullName evidence="1">Uncharacterized protein</fullName>
    </submittedName>
</protein>
<dbReference type="EMBL" id="CM004472">
    <property type="protein sequence ID" value="OCT84294.1"/>
    <property type="molecule type" value="Genomic_DNA"/>
</dbReference>
<name>A0A974D2D6_XENLA</name>
<evidence type="ECO:0000313" key="1">
    <source>
        <dbReference type="EMBL" id="OCT84294.1"/>
    </source>
</evidence>
<organism evidence="1 2">
    <name type="scientific">Xenopus laevis</name>
    <name type="common">African clawed frog</name>
    <dbReference type="NCBI Taxonomy" id="8355"/>
    <lineage>
        <taxon>Eukaryota</taxon>
        <taxon>Metazoa</taxon>
        <taxon>Chordata</taxon>
        <taxon>Craniata</taxon>
        <taxon>Vertebrata</taxon>
        <taxon>Euteleostomi</taxon>
        <taxon>Amphibia</taxon>
        <taxon>Batrachia</taxon>
        <taxon>Anura</taxon>
        <taxon>Pipoidea</taxon>
        <taxon>Pipidae</taxon>
        <taxon>Xenopodinae</taxon>
        <taxon>Xenopus</taxon>
        <taxon>Xenopus</taxon>
    </lineage>
</organism>
<evidence type="ECO:0000313" key="2">
    <source>
        <dbReference type="Proteomes" id="UP000694892"/>
    </source>
</evidence>
<gene>
    <name evidence="1" type="ORF">XELAEV_18022453mg</name>
</gene>
<dbReference type="AlphaFoldDB" id="A0A974D2D6"/>
<dbReference type="Proteomes" id="UP000694892">
    <property type="component" value="Chromosome 4L"/>
</dbReference>